<evidence type="ECO:0000256" key="2">
    <source>
        <dbReference type="SAM" id="Phobius"/>
    </source>
</evidence>
<gene>
    <name evidence="3" type="primary">mrp_2</name>
    <name evidence="3" type="ORF">g.1837</name>
</gene>
<reference evidence="3" key="1">
    <citation type="submission" date="2015-07" db="EMBL/GenBank/DDBJ databases">
        <title>Transcriptome Assembly of Anthurium amnicola.</title>
        <authorList>
            <person name="Suzuki J."/>
        </authorList>
    </citation>
    <scope>NUCLEOTIDE SEQUENCE</scope>
</reference>
<keyword evidence="2" id="KW-0812">Transmembrane</keyword>
<keyword evidence="2" id="KW-0472">Membrane</keyword>
<sequence>RPLSFHAHYSPLPEQKVYRGFVEDTTVFLSRISELYRTLILQAHTYTFIYIYLYIKAENLFKETNRYRFTCRKKNLSSIDMAVEYSNSNSPNLQSSTISYSPSLQPSTPSHDGSNYPINPQDNTQYIVNDPNNPVVYALGPDGNPDPNNPVVYTVDEKGNPIMGVPVMNFDNNTPATMASVPPPPPPQPFRMTKEIYIAIFAIILVIVGGILLGVSKSSWASCVENCAINSYSDYYDYYSYSNTGSSFGKCYKQCQSTYNALKGSGIALLVIGAILLLGDGAFAYTIMQQAMNQQQQQQPMQQMM</sequence>
<feature type="transmembrane region" description="Helical" evidence="2">
    <location>
        <begin position="35"/>
        <end position="55"/>
    </location>
</feature>
<feature type="transmembrane region" description="Helical" evidence="2">
    <location>
        <begin position="267"/>
        <end position="288"/>
    </location>
</feature>
<evidence type="ECO:0000256" key="1">
    <source>
        <dbReference type="SAM" id="MobiDB-lite"/>
    </source>
</evidence>
<evidence type="ECO:0000313" key="3">
    <source>
        <dbReference type="EMBL" id="JAT45404.1"/>
    </source>
</evidence>
<dbReference type="AlphaFoldDB" id="A0A1D1XSP0"/>
<dbReference type="EMBL" id="GDJX01022532">
    <property type="protein sequence ID" value="JAT45404.1"/>
    <property type="molecule type" value="Transcribed_RNA"/>
</dbReference>
<proteinExistence type="predicted"/>
<protein>
    <submittedName>
        <fullName evidence="3">Muramidase-released protein</fullName>
    </submittedName>
</protein>
<name>A0A1D1XSP0_9ARAE</name>
<feature type="non-terminal residue" evidence="3">
    <location>
        <position position="1"/>
    </location>
</feature>
<feature type="region of interest" description="Disordered" evidence="1">
    <location>
        <begin position="87"/>
        <end position="116"/>
    </location>
</feature>
<organism evidence="3">
    <name type="scientific">Anthurium amnicola</name>
    <dbReference type="NCBI Taxonomy" id="1678845"/>
    <lineage>
        <taxon>Eukaryota</taxon>
        <taxon>Viridiplantae</taxon>
        <taxon>Streptophyta</taxon>
        <taxon>Embryophyta</taxon>
        <taxon>Tracheophyta</taxon>
        <taxon>Spermatophyta</taxon>
        <taxon>Magnoliopsida</taxon>
        <taxon>Liliopsida</taxon>
        <taxon>Araceae</taxon>
        <taxon>Pothoideae</taxon>
        <taxon>Potheae</taxon>
        <taxon>Anthurium</taxon>
    </lineage>
</organism>
<feature type="transmembrane region" description="Helical" evidence="2">
    <location>
        <begin position="196"/>
        <end position="215"/>
    </location>
</feature>
<accession>A0A1D1XSP0</accession>
<keyword evidence="2" id="KW-1133">Transmembrane helix</keyword>